<accession>A0A8D8KWQ5</accession>
<evidence type="ECO:0000256" key="1">
    <source>
        <dbReference type="SAM" id="MobiDB-lite"/>
    </source>
</evidence>
<reference evidence="2" key="1">
    <citation type="submission" date="2021-05" db="EMBL/GenBank/DDBJ databases">
        <authorList>
            <person name="Alioto T."/>
            <person name="Alioto T."/>
            <person name="Gomez Garrido J."/>
        </authorList>
    </citation>
    <scope>NUCLEOTIDE SEQUENCE</scope>
</reference>
<name>A0A8D8KWQ5_CULPI</name>
<dbReference type="EMBL" id="HBUE01237198">
    <property type="protein sequence ID" value="CAG6547587.1"/>
    <property type="molecule type" value="Transcribed_RNA"/>
</dbReference>
<protein>
    <submittedName>
        <fullName evidence="2">(northern house mosquito) hypothetical protein</fullName>
    </submittedName>
</protein>
<dbReference type="EMBL" id="HBUE01344129">
    <property type="protein sequence ID" value="CAG6599791.1"/>
    <property type="molecule type" value="Transcribed_RNA"/>
</dbReference>
<evidence type="ECO:0000313" key="2">
    <source>
        <dbReference type="EMBL" id="CAG6599789.1"/>
    </source>
</evidence>
<feature type="compositionally biased region" description="Basic and acidic residues" evidence="1">
    <location>
        <begin position="34"/>
        <end position="57"/>
    </location>
</feature>
<feature type="compositionally biased region" description="Basic and acidic residues" evidence="1">
    <location>
        <begin position="92"/>
        <end position="101"/>
    </location>
</feature>
<dbReference type="EMBL" id="HBUE01080762">
    <property type="protein sequence ID" value="CAG6477404.1"/>
    <property type="molecule type" value="Transcribed_RNA"/>
</dbReference>
<feature type="region of interest" description="Disordered" evidence="1">
    <location>
        <begin position="1"/>
        <end position="115"/>
    </location>
</feature>
<dbReference type="EMBL" id="HBUE01080760">
    <property type="protein sequence ID" value="CAG6477401.1"/>
    <property type="molecule type" value="Transcribed_RNA"/>
</dbReference>
<organism evidence="2">
    <name type="scientific">Culex pipiens</name>
    <name type="common">House mosquito</name>
    <dbReference type="NCBI Taxonomy" id="7175"/>
    <lineage>
        <taxon>Eukaryota</taxon>
        <taxon>Metazoa</taxon>
        <taxon>Ecdysozoa</taxon>
        <taxon>Arthropoda</taxon>
        <taxon>Hexapoda</taxon>
        <taxon>Insecta</taxon>
        <taxon>Pterygota</taxon>
        <taxon>Neoptera</taxon>
        <taxon>Endopterygota</taxon>
        <taxon>Diptera</taxon>
        <taxon>Nematocera</taxon>
        <taxon>Culicoidea</taxon>
        <taxon>Culicidae</taxon>
        <taxon>Culicinae</taxon>
        <taxon>Culicini</taxon>
        <taxon>Culex</taxon>
        <taxon>Culex</taxon>
    </lineage>
</organism>
<proteinExistence type="predicted"/>
<dbReference type="EMBL" id="HBUE01344128">
    <property type="protein sequence ID" value="CAG6599789.1"/>
    <property type="molecule type" value="Transcribed_RNA"/>
</dbReference>
<sequence length="115" mass="12537">MSSDVRQILPVATASGEPRKGRMPHLPPGAGQQDHAKLSHDERPQRHRSADDLRDVRAGIPQQNHLGAAREGARRNRGDQAGAVPDLPKVASRRDSPEPTHRLCARRSGPDARVV</sequence>
<dbReference type="AlphaFoldDB" id="A0A8D8KWQ5"/>
<dbReference type="EMBL" id="HBUE01237197">
    <property type="protein sequence ID" value="CAG6547585.1"/>
    <property type="molecule type" value="Transcribed_RNA"/>
</dbReference>